<reference evidence="2" key="2">
    <citation type="journal article" date="2020" name="Nat. Commun.">
        <title>Large-scale genome sequencing of mycorrhizal fungi provides insights into the early evolution of symbiotic traits.</title>
        <authorList>
            <person name="Miyauchi S."/>
            <person name="Kiss E."/>
            <person name="Kuo A."/>
            <person name="Drula E."/>
            <person name="Kohler A."/>
            <person name="Sanchez-Garcia M."/>
            <person name="Morin E."/>
            <person name="Andreopoulos B."/>
            <person name="Barry K.W."/>
            <person name="Bonito G."/>
            <person name="Buee M."/>
            <person name="Carver A."/>
            <person name="Chen C."/>
            <person name="Cichocki N."/>
            <person name="Clum A."/>
            <person name="Culley D."/>
            <person name="Crous P.W."/>
            <person name="Fauchery L."/>
            <person name="Girlanda M."/>
            <person name="Hayes R.D."/>
            <person name="Keri Z."/>
            <person name="LaButti K."/>
            <person name="Lipzen A."/>
            <person name="Lombard V."/>
            <person name="Magnuson J."/>
            <person name="Maillard F."/>
            <person name="Murat C."/>
            <person name="Nolan M."/>
            <person name="Ohm R.A."/>
            <person name="Pangilinan J."/>
            <person name="Pereira M.F."/>
            <person name="Perotto S."/>
            <person name="Peter M."/>
            <person name="Pfister S."/>
            <person name="Riley R."/>
            <person name="Sitrit Y."/>
            <person name="Stielow J.B."/>
            <person name="Szollosi G."/>
            <person name="Zifcakova L."/>
            <person name="Stursova M."/>
            <person name="Spatafora J.W."/>
            <person name="Tedersoo L."/>
            <person name="Vaario L.M."/>
            <person name="Yamada A."/>
            <person name="Yan M."/>
            <person name="Wang P."/>
            <person name="Xu J."/>
            <person name="Bruns T."/>
            <person name="Baldrian P."/>
            <person name="Vilgalys R."/>
            <person name="Dunand C."/>
            <person name="Henrissat B."/>
            <person name="Grigoriev I.V."/>
            <person name="Hibbett D."/>
            <person name="Nagy L.G."/>
            <person name="Martin F.M."/>
        </authorList>
    </citation>
    <scope>NUCLEOTIDE SEQUENCE</scope>
    <source>
        <strain evidence="2">BED1</strain>
    </source>
</reference>
<dbReference type="AlphaFoldDB" id="A0AAD4BVH9"/>
<dbReference type="Proteomes" id="UP001194468">
    <property type="component" value="Unassembled WGS sequence"/>
</dbReference>
<sequence>MSSSSTQPSFPSPSRLYFRNVLIGVSAFIALCGLKIVHIMAEAATEDNDSDETPALESLKQLQSVVGDYISKSDNGTCDDEAGADNIPRREVEAWTQRVSKELLPYQNIVGTSVSSPSFDDETSMGSQSNCSAAKLVYDDQSGGDEVAAVDFDFDFDLDQFVPGIVSRDIHVQQAAISELVSMLNQAKSASLSPSVPS</sequence>
<accession>A0AAD4BVH9</accession>
<keyword evidence="1" id="KW-0472">Membrane</keyword>
<gene>
    <name evidence="2" type="ORF">L210DRAFT_3645092</name>
</gene>
<organism evidence="2 3">
    <name type="scientific">Boletus edulis BED1</name>
    <dbReference type="NCBI Taxonomy" id="1328754"/>
    <lineage>
        <taxon>Eukaryota</taxon>
        <taxon>Fungi</taxon>
        <taxon>Dikarya</taxon>
        <taxon>Basidiomycota</taxon>
        <taxon>Agaricomycotina</taxon>
        <taxon>Agaricomycetes</taxon>
        <taxon>Agaricomycetidae</taxon>
        <taxon>Boletales</taxon>
        <taxon>Boletineae</taxon>
        <taxon>Boletaceae</taxon>
        <taxon>Boletoideae</taxon>
        <taxon>Boletus</taxon>
    </lineage>
</organism>
<evidence type="ECO:0000313" key="2">
    <source>
        <dbReference type="EMBL" id="KAF8440855.1"/>
    </source>
</evidence>
<evidence type="ECO:0000313" key="3">
    <source>
        <dbReference type="Proteomes" id="UP001194468"/>
    </source>
</evidence>
<dbReference type="EMBL" id="WHUW01000011">
    <property type="protein sequence ID" value="KAF8440855.1"/>
    <property type="molecule type" value="Genomic_DNA"/>
</dbReference>
<evidence type="ECO:0000256" key="1">
    <source>
        <dbReference type="SAM" id="Phobius"/>
    </source>
</evidence>
<comment type="caution">
    <text evidence="2">The sequence shown here is derived from an EMBL/GenBank/DDBJ whole genome shotgun (WGS) entry which is preliminary data.</text>
</comment>
<protein>
    <submittedName>
        <fullName evidence="2">Uncharacterized protein</fullName>
    </submittedName>
</protein>
<keyword evidence="1" id="KW-1133">Transmembrane helix</keyword>
<keyword evidence="3" id="KW-1185">Reference proteome</keyword>
<feature type="transmembrane region" description="Helical" evidence="1">
    <location>
        <begin position="21"/>
        <end position="41"/>
    </location>
</feature>
<keyword evidence="1" id="KW-0812">Transmembrane</keyword>
<proteinExistence type="predicted"/>
<reference evidence="2" key="1">
    <citation type="submission" date="2019-10" db="EMBL/GenBank/DDBJ databases">
        <authorList>
            <consortium name="DOE Joint Genome Institute"/>
            <person name="Kuo A."/>
            <person name="Miyauchi S."/>
            <person name="Kiss E."/>
            <person name="Drula E."/>
            <person name="Kohler A."/>
            <person name="Sanchez-Garcia M."/>
            <person name="Andreopoulos B."/>
            <person name="Barry K.W."/>
            <person name="Bonito G."/>
            <person name="Buee M."/>
            <person name="Carver A."/>
            <person name="Chen C."/>
            <person name="Cichocki N."/>
            <person name="Clum A."/>
            <person name="Culley D."/>
            <person name="Crous P.W."/>
            <person name="Fauchery L."/>
            <person name="Girlanda M."/>
            <person name="Hayes R."/>
            <person name="Keri Z."/>
            <person name="LaButti K."/>
            <person name="Lipzen A."/>
            <person name="Lombard V."/>
            <person name="Magnuson J."/>
            <person name="Maillard F."/>
            <person name="Morin E."/>
            <person name="Murat C."/>
            <person name="Nolan M."/>
            <person name="Ohm R."/>
            <person name="Pangilinan J."/>
            <person name="Pereira M."/>
            <person name="Perotto S."/>
            <person name="Peter M."/>
            <person name="Riley R."/>
            <person name="Sitrit Y."/>
            <person name="Stielow B."/>
            <person name="Szollosi G."/>
            <person name="Zifcakova L."/>
            <person name="Stursova M."/>
            <person name="Spatafora J.W."/>
            <person name="Tedersoo L."/>
            <person name="Vaario L.-M."/>
            <person name="Yamada A."/>
            <person name="Yan M."/>
            <person name="Wang P."/>
            <person name="Xu J."/>
            <person name="Bruns T."/>
            <person name="Baldrian P."/>
            <person name="Vilgalys R."/>
            <person name="Henrissat B."/>
            <person name="Grigoriev I.V."/>
            <person name="Hibbett D."/>
            <person name="Nagy L.G."/>
            <person name="Martin F.M."/>
        </authorList>
    </citation>
    <scope>NUCLEOTIDE SEQUENCE</scope>
    <source>
        <strain evidence="2">BED1</strain>
    </source>
</reference>
<name>A0AAD4BVH9_BOLED</name>